<dbReference type="RefSeq" id="XP_021873382.1">
    <property type="nucleotide sequence ID" value="XM_022017807.1"/>
</dbReference>
<sequence>MPPFQALTLLQHLRYPSTLSLLGLSRAFGSAAATPSNIECTRFLPRHPSPIAPRESPTPLVLIRARGLGLDESSEEREWTTWSAMFAEKGYTAVEIDISVSAKAEGGSAGASGPTGLSDPSTLPSMAKVLSGQIRLMAVPFPPIVIASGPSCLLAQTFVGDYPVSGLVMLDPPSDEAPKTLKDKSSWPMFNYEPKFPILVMADKDQVDTLGQRNRVAKAAEDGVSRGGKGVSIETMVDGIRGEKTRTEVERWMDRCGY</sequence>
<organism evidence="1 2">
    <name type="scientific">Kockovaella imperatae</name>
    <dbReference type="NCBI Taxonomy" id="4999"/>
    <lineage>
        <taxon>Eukaryota</taxon>
        <taxon>Fungi</taxon>
        <taxon>Dikarya</taxon>
        <taxon>Basidiomycota</taxon>
        <taxon>Agaricomycotina</taxon>
        <taxon>Tremellomycetes</taxon>
        <taxon>Tremellales</taxon>
        <taxon>Cuniculitremaceae</taxon>
        <taxon>Kockovaella</taxon>
    </lineage>
</organism>
<dbReference type="GeneID" id="33559616"/>
<keyword evidence="2" id="KW-1185">Reference proteome</keyword>
<evidence type="ECO:0000313" key="2">
    <source>
        <dbReference type="Proteomes" id="UP000193218"/>
    </source>
</evidence>
<comment type="caution">
    <text evidence="1">The sequence shown here is derived from an EMBL/GenBank/DDBJ whole genome shotgun (WGS) entry which is preliminary data.</text>
</comment>
<dbReference type="AlphaFoldDB" id="A0A1Y1UPU8"/>
<name>A0A1Y1UPU8_9TREE</name>
<evidence type="ECO:0008006" key="3">
    <source>
        <dbReference type="Google" id="ProtNLM"/>
    </source>
</evidence>
<dbReference type="InParanoid" id="A0A1Y1UPU8"/>
<reference evidence="1 2" key="1">
    <citation type="submission" date="2017-03" db="EMBL/GenBank/DDBJ databases">
        <title>Widespread Adenine N6-methylation of Active Genes in Fungi.</title>
        <authorList>
            <consortium name="DOE Joint Genome Institute"/>
            <person name="Mondo S.J."/>
            <person name="Dannebaum R.O."/>
            <person name="Kuo R.C."/>
            <person name="Louie K.B."/>
            <person name="Bewick A.J."/>
            <person name="Labutti K."/>
            <person name="Haridas S."/>
            <person name="Kuo A."/>
            <person name="Salamov A."/>
            <person name="Ahrendt S.R."/>
            <person name="Lau R."/>
            <person name="Bowen B.P."/>
            <person name="Lipzen A."/>
            <person name="Sullivan W."/>
            <person name="Andreopoulos W.B."/>
            <person name="Clum A."/>
            <person name="Lindquist E."/>
            <person name="Daum C."/>
            <person name="Northen T.R."/>
            <person name="Ramamoorthy G."/>
            <person name="Schmitz R.J."/>
            <person name="Gryganskyi A."/>
            <person name="Culley D."/>
            <person name="Magnuson J."/>
            <person name="James T.Y."/>
            <person name="O'Malley M.A."/>
            <person name="Stajich J.E."/>
            <person name="Spatafora J.W."/>
            <person name="Visel A."/>
            <person name="Grigoriev I.V."/>
        </authorList>
    </citation>
    <scope>NUCLEOTIDE SEQUENCE [LARGE SCALE GENOMIC DNA]</scope>
    <source>
        <strain evidence="1 2">NRRL Y-17943</strain>
    </source>
</reference>
<protein>
    <recommendedName>
        <fullName evidence="3">Alpha/Beta hydrolase protein</fullName>
    </recommendedName>
</protein>
<dbReference type="OrthoDB" id="3365310at2759"/>
<dbReference type="Proteomes" id="UP000193218">
    <property type="component" value="Unassembled WGS sequence"/>
</dbReference>
<gene>
    <name evidence="1" type="ORF">BD324DRAFT_648238</name>
</gene>
<proteinExistence type="predicted"/>
<evidence type="ECO:0000313" key="1">
    <source>
        <dbReference type="EMBL" id="ORX39597.1"/>
    </source>
</evidence>
<dbReference type="EMBL" id="NBSH01000002">
    <property type="protein sequence ID" value="ORX39597.1"/>
    <property type="molecule type" value="Genomic_DNA"/>
</dbReference>
<accession>A0A1Y1UPU8</accession>